<dbReference type="Proteomes" id="UP001153269">
    <property type="component" value="Unassembled WGS sequence"/>
</dbReference>
<organism evidence="2 3">
    <name type="scientific">Pleuronectes platessa</name>
    <name type="common">European plaice</name>
    <dbReference type="NCBI Taxonomy" id="8262"/>
    <lineage>
        <taxon>Eukaryota</taxon>
        <taxon>Metazoa</taxon>
        <taxon>Chordata</taxon>
        <taxon>Craniata</taxon>
        <taxon>Vertebrata</taxon>
        <taxon>Euteleostomi</taxon>
        <taxon>Actinopterygii</taxon>
        <taxon>Neopterygii</taxon>
        <taxon>Teleostei</taxon>
        <taxon>Neoteleostei</taxon>
        <taxon>Acanthomorphata</taxon>
        <taxon>Carangaria</taxon>
        <taxon>Pleuronectiformes</taxon>
        <taxon>Pleuronectoidei</taxon>
        <taxon>Pleuronectidae</taxon>
        <taxon>Pleuronectes</taxon>
    </lineage>
</organism>
<name>A0A9N7V931_PLEPL</name>
<reference evidence="2" key="1">
    <citation type="submission" date="2020-03" db="EMBL/GenBank/DDBJ databases">
        <authorList>
            <person name="Weist P."/>
        </authorList>
    </citation>
    <scope>NUCLEOTIDE SEQUENCE</scope>
</reference>
<keyword evidence="3" id="KW-1185">Reference proteome</keyword>
<feature type="region of interest" description="Disordered" evidence="1">
    <location>
        <begin position="64"/>
        <end position="94"/>
    </location>
</feature>
<dbReference type="EMBL" id="CADEAL010003964">
    <property type="protein sequence ID" value="CAB1448083.1"/>
    <property type="molecule type" value="Genomic_DNA"/>
</dbReference>
<proteinExistence type="predicted"/>
<gene>
    <name evidence="2" type="ORF">PLEPLA_LOCUS35746</name>
</gene>
<comment type="caution">
    <text evidence="2">The sequence shown here is derived from an EMBL/GenBank/DDBJ whole genome shotgun (WGS) entry which is preliminary data.</text>
</comment>
<protein>
    <submittedName>
        <fullName evidence="2">Uncharacterized protein</fullName>
    </submittedName>
</protein>
<sequence length="132" mass="14414">MNPSRFNLKSFLHQRLFLAGEEIAGEMESTITSARPVAGVSVSTWGLEGVGHRRMAAARPLISSTTEPGDQCDPPLMQQNPGPSQTSAGLDCEDWNISPEDADLKICQIKEELVDESQTQEIVFPSPEIMQS</sequence>
<feature type="compositionally biased region" description="Polar residues" evidence="1">
    <location>
        <begin position="77"/>
        <end position="88"/>
    </location>
</feature>
<evidence type="ECO:0000313" key="2">
    <source>
        <dbReference type="EMBL" id="CAB1448083.1"/>
    </source>
</evidence>
<dbReference type="AlphaFoldDB" id="A0A9N7V931"/>
<accession>A0A9N7V931</accession>
<evidence type="ECO:0000313" key="3">
    <source>
        <dbReference type="Proteomes" id="UP001153269"/>
    </source>
</evidence>
<evidence type="ECO:0000256" key="1">
    <source>
        <dbReference type="SAM" id="MobiDB-lite"/>
    </source>
</evidence>